<dbReference type="InterPro" id="IPR031847">
    <property type="entry name" value="PDLI1-4/Zasp-like_mid"/>
</dbReference>
<evidence type="ECO:0000259" key="2">
    <source>
        <dbReference type="Pfam" id="PF15936"/>
    </source>
</evidence>
<evidence type="ECO:0000313" key="3">
    <source>
        <dbReference type="Ensembl" id="ENSPTEP00000000496.1"/>
    </source>
</evidence>
<dbReference type="Proteomes" id="UP000694416">
    <property type="component" value="Unplaced"/>
</dbReference>
<organism evidence="3 4">
    <name type="scientific">Piliocolobus tephrosceles</name>
    <name type="common">Ugandan red Colobus</name>
    <dbReference type="NCBI Taxonomy" id="591936"/>
    <lineage>
        <taxon>Eukaryota</taxon>
        <taxon>Metazoa</taxon>
        <taxon>Chordata</taxon>
        <taxon>Craniata</taxon>
        <taxon>Vertebrata</taxon>
        <taxon>Euteleostomi</taxon>
        <taxon>Mammalia</taxon>
        <taxon>Eutheria</taxon>
        <taxon>Euarchontoglires</taxon>
        <taxon>Primates</taxon>
        <taxon>Haplorrhini</taxon>
        <taxon>Catarrhini</taxon>
        <taxon>Cercopithecidae</taxon>
        <taxon>Colobinae</taxon>
        <taxon>Piliocolobus</taxon>
    </lineage>
</organism>
<evidence type="ECO:0000313" key="4">
    <source>
        <dbReference type="Proteomes" id="UP000694416"/>
    </source>
</evidence>
<name>A0A8C9GAF4_9PRIM</name>
<accession>A0A8C9GAF4</accession>
<feature type="domain" description="PDZ and LIM" evidence="2">
    <location>
        <begin position="18"/>
        <end position="50"/>
    </location>
</feature>
<protein>
    <recommendedName>
        <fullName evidence="2">PDZ and LIM domain-containing protein</fullName>
    </recommendedName>
</protein>
<keyword evidence="4" id="KW-1185">Reference proteome</keyword>
<proteinExistence type="predicted"/>
<reference evidence="3" key="1">
    <citation type="submission" date="2025-08" db="UniProtKB">
        <authorList>
            <consortium name="Ensembl"/>
        </authorList>
    </citation>
    <scope>IDENTIFICATION</scope>
</reference>
<feature type="region of interest" description="Disordered" evidence="1">
    <location>
        <begin position="47"/>
        <end position="71"/>
    </location>
</feature>
<sequence length="71" mass="8003">QDQSGGYCETPGEMVAFYKMHQEKQELNEPPKQSMFFPVLQEILESEEKGIPTTRSSRRVGTRDPGVSTLA</sequence>
<dbReference type="AlphaFoldDB" id="A0A8C9GAF4"/>
<dbReference type="Pfam" id="PF15936">
    <property type="entry name" value="DUF4749"/>
    <property type="match status" value="1"/>
</dbReference>
<dbReference type="Ensembl" id="ENSPTET00000000748.1">
    <property type="protein sequence ID" value="ENSPTEP00000000496.1"/>
    <property type="gene ID" value="ENSPTEG00000000590.1"/>
</dbReference>
<reference evidence="3" key="2">
    <citation type="submission" date="2025-09" db="UniProtKB">
        <authorList>
            <consortium name="Ensembl"/>
        </authorList>
    </citation>
    <scope>IDENTIFICATION</scope>
</reference>
<evidence type="ECO:0000256" key="1">
    <source>
        <dbReference type="SAM" id="MobiDB-lite"/>
    </source>
</evidence>